<dbReference type="KEGG" id="mbah:HYN46_12185"/>
<gene>
    <name evidence="1" type="ORF">HYN46_12185</name>
</gene>
<dbReference type="Proteomes" id="UP000253940">
    <property type="component" value="Chromosome"/>
</dbReference>
<evidence type="ECO:0000313" key="1">
    <source>
        <dbReference type="EMBL" id="AXI04680.1"/>
    </source>
</evidence>
<dbReference type="RefSeq" id="WP_114900744.1">
    <property type="nucleotide sequence ID" value="NZ_CP031222.1"/>
</dbReference>
<reference evidence="1 2" key="1">
    <citation type="submission" date="2018-07" db="EMBL/GenBank/DDBJ databases">
        <title>Genome sequencing of Moraxellaceae gen. HYN0046.</title>
        <authorList>
            <person name="Kim M."/>
            <person name="Yi H."/>
        </authorList>
    </citation>
    <scope>NUCLEOTIDE SEQUENCE [LARGE SCALE GENOMIC DNA]</scope>
    <source>
        <strain evidence="1 2">HYN0046</strain>
    </source>
</reference>
<evidence type="ECO:0000313" key="2">
    <source>
        <dbReference type="Proteomes" id="UP000253940"/>
    </source>
</evidence>
<protein>
    <submittedName>
        <fullName evidence="1">Uncharacterized protein</fullName>
    </submittedName>
</protein>
<dbReference type="AlphaFoldDB" id="A0A345PBM1"/>
<organism evidence="1 2">
    <name type="scientific">Aquirhabdus parva</name>
    <dbReference type="NCBI Taxonomy" id="2283318"/>
    <lineage>
        <taxon>Bacteria</taxon>
        <taxon>Pseudomonadati</taxon>
        <taxon>Pseudomonadota</taxon>
        <taxon>Gammaproteobacteria</taxon>
        <taxon>Moraxellales</taxon>
        <taxon>Moraxellaceae</taxon>
        <taxon>Aquirhabdus</taxon>
    </lineage>
</organism>
<dbReference type="OrthoDB" id="244285at2"/>
<accession>A0A345PBM1</accession>
<dbReference type="EMBL" id="CP031222">
    <property type="protein sequence ID" value="AXI04680.1"/>
    <property type="molecule type" value="Genomic_DNA"/>
</dbReference>
<keyword evidence="2" id="KW-1185">Reference proteome</keyword>
<sequence>MFGYPRIGEKREMKFAEEFYLAAVSIPSKM</sequence>
<name>A0A345PBM1_9GAMM</name>
<proteinExistence type="predicted"/>